<evidence type="ECO:0008006" key="4">
    <source>
        <dbReference type="Google" id="ProtNLM"/>
    </source>
</evidence>
<feature type="transmembrane region" description="Helical" evidence="1">
    <location>
        <begin position="50"/>
        <end position="67"/>
    </location>
</feature>
<sequence length="86" mass="9786">MKPDNLTEFTDDQLFQKMKNIKNTKIINAVIIGATVGIFFFGVMKNGLGLFTFFPLVIGYLVIKNSASDKIIEQEIRKEMQSRNLV</sequence>
<dbReference type="EMBL" id="PVBS01000001">
    <property type="protein sequence ID" value="PRD56808.1"/>
    <property type="molecule type" value="Genomic_DNA"/>
</dbReference>
<dbReference type="Proteomes" id="UP000238642">
    <property type="component" value="Unassembled WGS sequence"/>
</dbReference>
<organism evidence="2 3">
    <name type="scientific">Sphingobacterium gobiense</name>
    <dbReference type="NCBI Taxonomy" id="1382456"/>
    <lineage>
        <taxon>Bacteria</taxon>
        <taxon>Pseudomonadati</taxon>
        <taxon>Bacteroidota</taxon>
        <taxon>Sphingobacteriia</taxon>
        <taxon>Sphingobacteriales</taxon>
        <taxon>Sphingobacteriaceae</taxon>
        <taxon>Sphingobacterium</taxon>
    </lineage>
</organism>
<comment type="caution">
    <text evidence="2">The sequence shown here is derived from an EMBL/GenBank/DDBJ whole genome shotgun (WGS) entry which is preliminary data.</text>
</comment>
<evidence type="ECO:0000256" key="1">
    <source>
        <dbReference type="SAM" id="Phobius"/>
    </source>
</evidence>
<evidence type="ECO:0000313" key="2">
    <source>
        <dbReference type="EMBL" id="PRD56808.1"/>
    </source>
</evidence>
<evidence type="ECO:0000313" key="3">
    <source>
        <dbReference type="Proteomes" id="UP000238642"/>
    </source>
</evidence>
<name>A0A2S9JU87_9SPHI</name>
<feature type="transmembrane region" description="Helical" evidence="1">
    <location>
        <begin position="26"/>
        <end position="44"/>
    </location>
</feature>
<dbReference type="AlphaFoldDB" id="A0A2S9JU87"/>
<keyword evidence="3" id="KW-1185">Reference proteome</keyword>
<gene>
    <name evidence="2" type="ORF">C5749_06175</name>
</gene>
<accession>A0A2S9JU87</accession>
<keyword evidence="1" id="KW-0812">Transmembrane</keyword>
<keyword evidence="1" id="KW-0472">Membrane</keyword>
<dbReference type="OrthoDB" id="713928at2"/>
<proteinExistence type="predicted"/>
<reference evidence="2 3" key="1">
    <citation type="submission" date="2018-02" db="EMBL/GenBank/DDBJ databases">
        <title>The draft genome of Sphingobacterium gobiense H7.</title>
        <authorList>
            <person name="Li L."/>
            <person name="Liu L."/>
            <person name="Zhang X."/>
            <person name="Wang T."/>
            <person name="Liang L."/>
        </authorList>
    </citation>
    <scope>NUCLEOTIDE SEQUENCE [LARGE SCALE GENOMIC DNA]</scope>
    <source>
        <strain evidence="2 3">ACCC 05757</strain>
    </source>
</reference>
<keyword evidence="1" id="KW-1133">Transmembrane helix</keyword>
<dbReference type="RefSeq" id="WP_105723983.1">
    <property type="nucleotide sequence ID" value="NZ_PVBS01000001.1"/>
</dbReference>
<protein>
    <recommendedName>
        <fullName evidence="4">FUSC family protein</fullName>
    </recommendedName>
</protein>